<name>A0A0E3LLW4_METBA</name>
<dbReference type="SUPFAM" id="SSF55003">
    <property type="entry name" value="PAP/Archaeal CCA-adding enzyme, C-terminal domain"/>
    <property type="match status" value="1"/>
</dbReference>
<evidence type="ECO:0000259" key="13">
    <source>
        <dbReference type="Pfam" id="PF21133"/>
    </source>
</evidence>
<dbReference type="PANTHER" id="PTHR39643">
    <property type="entry name" value="CCA-ADDING ENZYME"/>
    <property type="match status" value="1"/>
</dbReference>
<feature type="binding site" evidence="10">
    <location>
        <position position="167"/>
    </location>
    <ligand>
        <name>ATP</name>
        <dbReference type="ChEBI" id="CHEBI:30616"/>
    </ligand>
</feature>
<feature type="binding site" evidence="10">
    <location>
        <position position="59"/>
    </location>
    <ligand>
        <name>CTP</name>
        <dbReference type="ChEBI" id="CHEBI:37563"/>
    </ligand>
</feature>
<feature type="binding site" evidence="10">
    <location>
        <position position="148"/>
    </location>
    <ligand>
        <name>CTP</name>
        <dbReference type="ChEBI" id="CHEBI:37563"/>
    </ligand>
</feature>
<dbReference type="Gene3D" id="3.30.70.1550">
    <property type="entry name" value="Archaeal tRNA CCA-adding enzyme catalytic domain"/>
    <property type="match status" value="1"/>
</dbReference>
<evidence type="ECO:0000256" key="10">
    <source>
        <dbReference type="HAMAP-Rule" id="MF_01264"/>
    </source>
</evidence>
<comment type="similarity">
    <text evidence="10">Belongs to the tRNA nucleotidyltransferase/poly(A) polymerase family. Archaeal CCA-adding enzyme subfamily.</text>
</comment>
<protein>
    <recommendedName>
        <fullName evidence="10">CCA-adding enzyme</fullName>
        <ecNumber evidence="10">2.7.7.72</ecNumber>
    </recommendedName>
    <alternativeName>
        <fullName evidence="10">CCA tRNA nucleotidyltransferase</fullName>
    </alternativeName>
    <alternativeName>
        <fullName evidence="10">tRNA CCA-pyrophosphorylase</fullName>
    </alternativeName>
    <alternativeName>
        <fullName evidence="10">tRNA adenylyl-/cytidylyl- transferase</fullName>
    </alternativeName>
    <alternativeName>
        <fullName evidence="10">tRNA nucleotidyltransferase</fullName>
    </alternativeName>
    <alternativeName>
        <fullName evidence="10">tRNA-NT</fullName>
    </alternativeName>
</protein>
<organism evidence="14 15">
    <name type="scientific">Methanosarcina barkeri str. Wiesmoor</name>
    <dbReference type="NCBI Taxonomy" id="1434109"/>
    <lineage>
        <taxon>Archaea</taxon>
        <taxon>Methanobacteriati</taxon>
        <taxon>Methanobacteriota</taxon>
        <taxon>Stenosarchaea group</taxon>
        <taxon>Methanomicrobia</taxon>
        <taxon>Methanosarcinales</taxon>
        <taxon>Methanosarcinaceae</taxon>
        <taxon>Methanosarcina</taxon>
    </lineage>
</organism>
<dbReference type="InterPro" id="IPR015329">
    <property type="entry name" value="tRNA_NucTransf2"/>
</dbReference>
<dbReference type="GO" id="GO:0001680">
    <property type="term" value="P:tRNA 3'-terminal CCA addition"/>
    <property type="evidence" value="ECO:0007669"/>
    <property type="project" value="UniProtKB-UniRule"/>
</dbReference>
<feature type="binding site" evidence="10">
    <location>
        <position position="125"/>
    </location>
    <ligand>
        <name>Mg(2+)</name>
        <dbReference type="ChEBI" id="CHEBI:18420"/>
    </ligand>
</feature>
<feature type="binding site" evidence="10">
    <location>
        <position position="62"/>
    </location>
    <ligand>
        <name>CTP</name>
        <dbReference type="ChEBI" id="CHEBI:37563"/>
    </ligand>
</feature>
<dbReference type="PATRIC" id="fig|1434109.4.peg.3552"/>
<dbReference type="GO" id="GO:0160016">
    <property type="term" value="F:CCACCA tRNA nucleotidyltransferase activity"/>
    <property type="evidence" value="ECO:0007669"/>
    <property type="project" value="RHEA"/>
</dbReference>
<evidence type="ECO:0000259" key="12">
    <source>
        <dbReference type="Pfam" id="PF09249"/>
    </source>
</evidence>
<feature type="domain" description="CCA-adding enzyme C-terminal" evidence="13">
    <location>
        <begin position="292"/>
        <end position="434"/>
    </location>
</feature>
<keyword evidence="5 10" id="KW-0547">Nucleotide-binding</keyword>
<keyword evidence="7 10" id="KW-0067">ATP-binding</keyword>
<evidence type="ECO:0000256" key="4">
    <source>
        <dbReference type="ARBA" id="ARBA00022723"/>
    </source>
</evidence>
<feature type="domain" description="tRNA nucleotidyltransferase substrate binding" evidence="12">
    <location>
        <begin position="161"/>
        <end position="271"/>
    </location>
</feature>
<dbReference type="PIRSF" id="PIRSF005335">
    <property type="entry name" value="CCA_arch"/>
    <property type="match status" value="1"/>
</dbReference>
<dbReference type="EC" id="2.7.7.72" evidence="10"/>
<feature type="binding site" evidence="10">
    <location>
        <position position="176"/>
    </location>
    <ligand>
        <name>CTP</name>
        <dbReference type="ChEBI" id="CHEBI:37563"/>
    </ligand>
</feature>
<dbReference type="InterPro" id="IPR002934">
    <property type="entry name" value="Polymerase_NTP_transf_dom"/>
</dbReference>
<dbReference type="InterPro" id="IPR048833">
    <property type="entry name" value="CAA_C"/>
</dbReference>
<dbReference type="Pfam" id="PF09249">
    <property type="entry name" value="tRNA_NucTransf2"/>
    <property type="match status" value="1"/>
</dbReference>
<evidence type="ECO:0000256" key="9">
    <source>
        <dbReference type="ARBA" id="ARBA00022884"/>
    </source>
</evidence>
<accession>A0A0E3LLW4</accession>
<dbReference type="InterPro" id="IPR006116">
    <property type="entry name" value="NT_2-5OAS_ClassI-CCAase"/>
</dbReference>
<evidence type="ECO:0000256" key="3">
    <source>
        <dbReference type="ARBA" id="ARBA00022695"/>
    </source>
</evidence>
<feature type="binding site" evidence="10">
    <location>
        <position position="71"/>
    </location>
    <ligand>
        <name>Mg(2+)</name>
        <dbReference type="ChEBI" id="CHEBI:18420"/>
    </ligand>
</feature>
<dbReference type="GO" id="GO:0000049">
    <property type="term" value="F:tRNA binding"/>
    <property type="evidence" value="ECO:0007669"/>
    <property type="project" value="UniProtKB-UniRule"/>
</dbReference>
<dbReference type="HOGENOM" id="CLU_044679_1_0_2"/>
<feature type="binding site" evidence="10">
    <location>
        <position position="176"/>
    </location>
    <ligand>
        <name>ATP</name>
        <dbReference type="ChEBI" id="CHEBI:30616"/>
    </ligand>
</feature>
<dbReference type="GO" id="GO:0000287">
    <property type="term" value="F:magnesium ion binding"/>
    <property type="evidence" value="ECO:0007669"/>
    <property type="project" value="UniProtKB-UniRule"/>
</dbReference>
<keyword evidence="8 10" id="KW-0460">Magnesium</keyword>
<dbReference type="KEGG" id="mbw:MSBRW_2723"/>
<comment type="miscellaneous">
    <text evidence="10">A single active site specifically recognizes both ATP and CTP and is responsible for their addition.</text>
</comment>
<dbReference type="CDD" id="cd05400">
    <property type="entry name" value="NT_2-5OAS_ClassI-CCAase"/>
    <property type="match status" value="1"/>
</dbReference>
<dbReference type="EMBL" id="CP009526">
    <property type="protein sequence ID" value="AKB51976.1"/>
    <property type="molecule type" value="Genomic_DNA"/>
</dbReference>
<evidence type="ECO:0000259" key="11">
    <source>
        <dbReference type="Pfam" id="PF01909"/>
    </source>
</evidence>
<dbReference type="Gene3D" id="1.10.1410.30">
    <property type="entry name" value="CCA tRNA nucleotidyltransferase, domain 2"/>
    <property type="match status" value="1"/>
</dbReference>
<feature type="binding site" evidence="10">
    <location>
        <position position="148"/>
    </location>
    <ligand>
        <name>ATP</name>
        <dbReference type="ChEBI" id="CHEBI:30616"/>
    </ligand>
</feature>
<keyword evidence="9 10" id="KW-0694">RNA-binding</keyword>
<keyword evidence="3 10" id="KW-0548">Nucleotidyltransferase</keyword>
<comment type="subunit">
    <text evidence="10">Homodimer.</text>
</comment>
<dbReference type="InterPro" id="IPR008229">
    <property type="entry name" value="CCA-adding_arc"/>
</dbReference>
<dbReference type="Pfam" id="PF01909">
    <property type="entry name" value="NTP_transf_2"/>
    <property type="match status" value="1"/>
</dbReference>
<evidence type="ECO:0000313" key="15">
    <source>
        <dbReference type="Proteomes" id="UP000033038"/>
    </source>
</evidence>
<comment type="cofactor">
    <cofactor evidence="10">
        <name>Mg(2+)</name>
        <dbReference type="ChEBI" id="CHEBI:18420"/>
    </cofactor>
</comment>
<comment type="function">
    <text evidence="10">Catalyzes the addition and repair of the essential 3'-terminal CCA sequence in tRNAs without using a nucleic acid template. Adds these three nucleotides in the order of C, C, and A to the tRNA nucleotide-73, using CTP and ATP as substrates and producing inorganic pyrophosphate. tRNA 3'-terminal CCA addition is required both for tRNA processing and repair. Also involved in tRNA surveillance by mediating tandem CCA addition to generate a CCACCA at the 3' terminus of unstable tRNAs. While stable tRNAs receive only 3'-terminal CCA, unstable tRNAs are marked with CCACCA and rapidly degraded.</text>
</comment>
<evidence type="ECO:0000256" key="5">
    <source>
        <dbReference type="ARBA" id="ARBA00022741"/>
    </source>
</evidence>
<dbReference type="GeneID" id="24824301"/>
<proteinExistence type="inferred from homology"/>
<dbReference type="Gene3D" id="3.30.70.590">
    <property type="entry name" value="Poly(A) polymerase predicted RNA binding domain"/>
    <property type="match status" value="1"/>
</dbReference>
<dbReference type="SUPFAM" id="SSF81631">
    <property type="entry name" value="PAP/OAS1 substrate-binding domain"/>
    <property type="match status" value="1"/>
</dbReference>
<dbReference type="Pfam" id="PF21133">
    <property type="entry name" value="CAA_C"/>
    <property type="match status" value="1"/>
</dbReference>
<dbReference type="GO" id="GO:0005524">
    <property type="term" value="F:ATP binding"/>
    <property type="evidence" value="ECO:0007669"/>
    <property type="project" value="UniProtKB-UniRule"/>
</dbReference>
<dbReference type="NCBIfam" id="TIGR03671">
    <property type="entry name" value="cca_archaeal"/>
    <property type="match status" value="1"/>
</dbReference>
<keyword evidence="2 10" id="KW-0819">tRNA processing</keyword>
<feature type="binding site" evidence="10">
    <location>
        <position position="62"/>
    </location>
    <ligand>
        <name>ATP</name>
        <dbReference type="ChEBI" id="CHEBI:30616"/>
    </ligand>
</feature>
<comment type="catalytic activity">
    <reaction evidence="10">
        <text>a tRNA with a 3' CCA end + 2 CTP + ATP = a tRNA with a 3' CCACCA end + 3 diphosphate</text>
        <dbReference type="Rhea" id="RHEA:76235"/>
        <dbReference type="Rhea" id="RHEA-COMP:10468"/>
        <dbReference type="Rhea" id="RHEA-COMP:18655"/>
        <dbReference type="ChEBI" id="CHEBI:30616"/>
        <dbReference type="ChEBI" id="CHEBI:33019"/>
        <dbReference type="ChEBI" id="CHEBI:37563"/>
        <dbReference type="ChEBI" id="CHEBI:83071"/>
        <dbReference type="ChEBI" id="CHEBI:195187"/>
    </reaction>
</comment>
<reference evidence="14 15" key="1">
    <citation type="submission" date="2014-07" db="EMBL/GenBank/DDBJ databases">
        <title>Methanogenic archaea and the global carbon cycle.</title>
        <authorList>
            <person name="Henriksen J.R."/>
            <person name="Luke J."/>
            <person name="Reinhart S."/>
            <person name="Benedict M.N."/>
            <person name="Youngblut N.D."/>
            <person name="Metcalf M.E."/>
            <person name="Whitaker R.J."/>
            <person name="Metcalf W.W."/>
        </authorList>
    </citation>
    <scope>NUCLEOTIDE SEQUENCE [LARGE SCALE GENOMIC DNA]</scope>
    <source>
        <strain evidence="14 15">Wiesmoor</strain>
    </source>
</reference>
<dbReference type="SMR" id="A0A0E3LLW4"/>
<dbReference type="InterPro" id="IPR042090">
    <property type="entry name" value="CCA_tRNA_nucleotrans_2"/>
</dbReference>
<evidence type="ECO:0000313" key="14">
    <source>
        <dbReference type="EMBL" id="AKB51976.1"/>
    </source>
</evidence>
<dbReference type="PANTHER" id="PTHR39643:SF1">
    <property type="entry name" value="CCA-ADDING ENZYME"/>
    <property type="match status" value="1"/>
</dbReference>
<sequence length="454" mass="51519">METYTGIPEELKFAVLERIQPTEPEREKLFAIQEELASQVKIAAEKLGIPGVLVKMVGSAARGTWLSGTHDIDVFISFPEETSRKDLETLGMAIAREVARYAEHAEDRHAEHPYLNITYKGFDVDLVPCFRVASASQIKSAVDRTPFHNDFVKPRIKGHEDEVLLLKQFMRGGGVYGSELKTQGFSGYLTELLVIRYGSFKNTIYAACSWKPGEKIDIMQHGEIEHEEPLVVIDPTDPRRNVAAALSLDKFCTFIDHCREFLKNPELSFFFPAPILPLEDSEILEKLESRKSTQLAVVFKTPDVVEDVLFPQLYKMEQAVAALLKEYDFTVIKTGVWSGNTETAVMMELISGTLPNVKKHIGPPVWVKVHAEKFKEKYQAADGVFGGYIENGKYIFEILRKYPTARGLLEDRLMSCSLGKQVHQSVNEGFEIIENAGICRLKEYDFRIYLRKWI</sequence>
<evidence type="ECO:0000256" key="6">
    <source>
        <dbReference type="ARBA" id="ARBA00022800"/>
    </source>
</evidence>
<keyword evidence="4 10" id="KW-0479">Metal-binding</keyword>
<dbReference type="GO" id="GO:0004810">
    <property type="term" value="F:CCA tRNA nucleotidyltransferase activity"/>
    <property type="evidence" value="ECO:0007669"/>
    <property type="project" value="UniProtKB-UniRule"/>
</dbReference>
<comment type="catalytic activity">
    <reaction evidence="10">
        <text>a tRNA precursor + 2 CTP + ATP = a tRNA with a 3' CCA end + 3 diphosphate</text>
        <dbReference type="Rhea" id="RHEA:14433"/>
        <dbReference type="Rhea" id="RHEA-COMP:10465"/>
        <dbReference type="Rhea" id="RHEA-COMP:10468"/>
        <dbReference type="ChEBI" id="CHEBI:30616"/>
        <dbReference type="ChEBI" id="CHEBI:33019"/>
        <dbReference type="ChEBI" id="CHEBI:37563"/>
        <dbReference type="ChEBI" id="CHEBI:74896"/>
        <dbReference type="ChEBI" id="CHEBI:83071"/>
        <dbReference type="EC" id="2.7.7.72"/>
    </reaction>
</comment>
<feature type="binding site" evidence="10">
    <location>
        <position position="167"/>
    </location>
    <ligand>
        <name>CTP</name>
        <dbReference type="ChEBI" id="CHEBI:37563"/>
    </ligand>
</feature>
<evidence type="ECO:0000256" key="8">
    <source>
        <dbReference type="ARBA" id="ARBA00022842"/>
    </source>
</evidence>
<feature type="binding site" evidence="10">
    <location>
        <position position="59"/>
    </location>
    <ligand>
        <name>ATP</name>
        <dbReference type="ChEBI" id="CHEBI:30616"/>
    </ligand>
</feature>
<dbReference type="GO" id="GO:0042245">
    <property type="term" value="P:RNA repair"/>
    <property type="evidence" value="ECO:0007669"/>
    <property type="project" value="UniProtKB-KW"/>
</dbReference>
<evidence type="ECO:0000256" key="1">
    <source>
        <dbReference type="ARBA" id="ARBA00022679"/>
    </source>
</evidence>
<dbReference type="Gene3D" id="3.30.460.10">
    <property type="entry name" value="Beta Polymerase, domain 2"/>
    <property type="match status" value="1"/>
</dbReference>
<feature type="binding site" evidence="10">
    <location>
        <position position="73"/>
    </location>
    <ligand>
        <name>Mg(2+)</name>
        <dbReference type="ChEBI" id="CHEBI:18420"/>
    </ligand>
</feature>
<dbReference type="SUPFAM" id="SSF81301">
    <property type="entry name" value="Nucleotidyltransferase"/>
    <property type="match status" value="1"/>
</dbReference>
<keyword evidence="1 10" id="KW-0808">Transferase</keyword>
<evidence type="ECO:0000256" key="2">
    <source>
        <dbReference type="ARBA" id="ARBA00022694"/>
    </source>
</evidence>
<dbReference type="RefSeq" id="WP_011306994.1">
    <property type="nucleotide sequence ID" value="NZ_CP009526.1"/>
</dbReference>
<feature type="domain" description="Polymerase nucleotidyl transferase" evidence="11">
    <location>
        <begin position="41"/>
        <end position="148"/>
    </location>
</feature>
<dbReference type="Proteomes" id="UP000033038">
    <property type="component" value="Chromosome"/>
</dbReference>
<keyword evidence="6 10" id="KW-0692">RNA repair</keyword>
<dbReference type="InterPro" id="IPR011068">
    <property type="entry name" value="NuclTrfase_I-like_C"/>
</dbReference>
<evidence type="ECO:0000256" key="7">
    <source>
        <dbReference type="ARBA" id="ARBA00022840"/>
    </source>
</evidence>
<dbReference type="HAMAP" id="MF_01264">
    <property type="entry name" value="CCA_arch"/>
    <property type="match status" value="1"/>
</dbReference>
<dbReference type="AlphaFoldDB" id="A0A0E3LLW4"/>
<gene>
    <name evidence="10" type="primary">cca</name>
    <name evidence="14" type="ORF">MSBRW_2723</name>
</gene>
<dbReference type="InterPro" id="IPR043519">
    <property type="entry name" value="NT_sf"/>
</dbReference>